<comment type="subcellular location">
    <subcellularLocation>
        <location evidence="1">Membrane</location>
        <topology evidence="1">Multi-pass membrane protein</topology>
    </subcellularLocation>
</comment>
<evidence type="ECO:0000313" key="8">
    <source>
        <dbReference type="Proteomes" id="UP000776164"/>
    </source>
</evidence>
<evidence type="ECO:0000256" key="4">
    <source>
        <dbReference type="ARBA" id="ARBA00023136"/>
    </source>
</evidence>
<keyword evidence="3 5" id="KW-1133">Transmembrane helix</keyword>
<feature type="transmembrane region" description="Helical" evidence="5">
    <location>
        <begin position="37"/>
        <end position="62"/>
    </location>
</feature>
<dbReference type="InterPro" id="IPR010432">
    <property type="entry name" value="RDD"/>
</dbReference>
<dbReference type="Pfam" id="PF06271">
    <property type="entry name" value="RDD"/>
    <property type="match status" value="1"/>
</dbReference>
<sequence length="287" mass="30673">MAEPLLAPIGATHSLEHNDALLVTGEAVALDVRPTSFILRAAGTMIDVVFSVGLFIGAVFLVSFWQASTGADDAITQAAIVTSLVFCIVVVPTVVETLMKGRSLGRLAVGARIVRDDGGAASFRHAFIRALTGVLEIYFTLGGLAVIVGLLNPRSKRLGDLLAGTYSQHERVPKVVSQAAPMPPPLYGWAHVADVAKLPDRLSRRIAQFLAEANHMTPDARQRHAAALMFEAAPYVSPVPPVPPELLLLGIAALRRDRETAALHLESARLARLSPLLTGLPHGYPRR</sequence>
<reference evidence="7 8" key="1">
    <citation type="submission" date="2021-01" db="EMBL/GenBank/DDBJ databases">
        <title>Sequencing the genomes of 1000 actinobacteria strains.</title>
        <authorList>
            <person name="Klenk H.-P."/>
        </authorList>
    </citation>
    <scope>NUCLEOTIDE SEQUENCE [LARGE SCALE GENOMIC DNA]</scope>
    <source>
        <strain evidence="7 8">DSM 13057</strain>
    </source>
</reference>
<evidence type="ECO:0000313" key="7">
    <source>
        <dbReference type="EMBL" id="MBM7473267.1"/>
    </source>
</evidence>
<evidence type="ECO:0000256" key="2">
    <source>
        <dbReference type="ARBA" id="ARBA00022692"/>
    </source>
</evidence>
<dbReference type="EMBL" id="JAFBBU010000001">
    <property type="protein sequence ID" value="MBM7473267.1"/>
    <property type="molecule type" value="Genomic_DNA"/>
</dbReference>
<keyword evidence="8" id="KW-1185">Reference proteome</keyword>
<evidence type="ECO:0000259" key="6">
    <source>
        <dbReference type="Pfam" id="PF06271"/>
    </source>
</evidence>
<keyword evidence="4 5" id="KW-0472">Membrane</keyword>
<accession>A0ABS2L848</accession>
<evidence type="ECO:0000256" key="3">
    <source>
        <dbReference type="ARBA" id="ARBA00022989"/>
    </source>
</evidence>
<feature type="domain" description="RDD" evidence="6">
    <location>
        <begin position="37"/>
        <end position="164"/>
    </location>
</feature>
<keyword evidence="2 5" id="KW-0812">Transmembrane</keyword>
<evidence type="ECO:0000256" key="5">
    <source>
        <dbReference type="SAM" id="Phobius"/>
    </source>
</evidence>
<gene>
    <name evidence="7" type="ORF">JOE66_002901</name>
</gene>
<comment type="caution">
    <text evidence="7">The sequence shown here is derived from an EMBL/GenBank/DDBJ whole genome shotgun (WGS) entry which is preliminary data.</text>
</comment>
<evidence type="ECO:0000256" key="1">
    <source>
        <dbReference type="ARBA" id="ARBA00004141"/>
    </source>
</evidence>
<organism evidence="7 8">
    <name type="scientific">Subtercola frigoramans</name>
    <dbReference type="NCBI Taxonomy" id="120298"/>
    <lineage>
        <taxon>Bacteria</taxon>
        <taxon>Bacillati</taxon>
        <taxon>Actinomycetota</taxon>
        <taxon>Actinomycetes</taxon>
        <taxon>Micrococcales</taxon>
        <taxon>Microbacteriaceae</taxon>
        <taxon>Subtercola</taxon>
    </lineage>
</organism>
<feature type="transmembrane region" description="Helical" evidence="5">
    <location>
        <begin position="126"/>
        <end position="151"/>
    </location>
</feature>
<protein>
    <submittedName>
        <fullName evidence="7">RDD family membrane protein YckC</fullName>
    </submittedName>
</protein>
<name>A0ABS2L848_9MICO</name>
<dbReference type="PANTHER" id="PTHR38480:SF1">
    <property type="entry name" value="SLR0254 PROTEIN"/>
    <property type="match status" value="1"/>
</dbReference>
<proteinExistence type="predicted"/>
<dbReference type="RefSeq" id="WP_205110576.1">
    <property type="nucleotide sequence ID" value="NZ_BAAAHT010000014.1"/>
</dbReference>
<dbReference type="PANTHER" id="PTHR38480">
    <property type="entry name" value="SLR0254 PROTEIN"/>
    <property type="match status" value="1"/>
</dbReference>
<dbReference type="Proteomes" id="UP000776164">
    <property type="component" value="Unassembled WGS sequence"/>
</dbReference>
<feature type="transmembrane region" description="Helical" evidence="5">
    <location>
        <begin position="74"/>
        <end position="95"/>
    </location>
</feature>